<dbReference type="InterPro" id="IPR014729">
    <property type="entry name" value="Rossmann-like_a/b/a_fold"/>
</dbReference>
<evidence type="ECO:0000256" key="4">
    <source>
        <dbReference type="ARBA" id="ARBA00022741"/>
    </source>
</evidence>
<evidence type="ECO:0000256" key="6">
    <source>
        <dbReference type="ARBA" id="ARBA00022888"/>
    </source>
</evidence>
<dbReference type="InterPro" id="IPR029055">
    <property type="entry name" value="Ntn_hydrolases_N"/>
</dbReference>
<evidence type="ECO:0000256" key="1">
    <source>
        <dbReference type="ARBA" id="ARBA00005187"/>
    </source>
</evidence>
<dbReference type="RefSeq" id="WP_307190572.1">
    <property type="nucleotide sequence ID" value="NZ_JAUSTZ010000002.1"/>
</dbReference>
<dbReference type="InterPro" id="IPR001962">
    <property type="entry name" value="Asn_synthase"/>
</dbReference>
<comment type="pathway">
    <text evidence="1">Amino-acid biosynthesis; L-asparagine biosynthesis; L-asparagine from L-aspartate (L-Gln route): step 1/1.</text>
</comment>
<feature type="domain" description="Glutamine amidotransferase type-2" evidence="9">
    <location>
        <begin position="2"/>
        <end position="214"/>
    </location>
</feature>
<keyword evidence="10" id="KW-0436">Ligase</keyword>
<evidence type="ECO:0000313" key="10">
    <source>
        <dbReference type="EMBL" id="MDQ0224507.1"/>
    </source>
</evidence>
<comment type="catalytic activity">
    <reaction evidence="8">
        <text>L-aspartate + L-glutamine + ATP + H2O = L-asparagine + L-glutamate + AMP + diphosphate + H(+)</text>
        <dbReference type="Rhea" id="RHEA:12228"/>
        <dbReference type="ChEBI" id="CHEBI:15377"/>
        <dbReference type="ChEBI" id="CHEBI:15378"/>
        <dbReference type="ChEBI" id="CHEBI:29985"/>
        <dbReference type="ChEBI" id="CHEBI:29991"/>
        <dbReference type="ChEBI" id="CHEBI:30616"/>
        <dbReference type="ChEBI" id="CHEBI:33019"/>
        <dbReference type="ChEBI" id="CHEBI:58048"/>
        <dbReference type="ChEBI" id="CHEBI:58359"/>
        <dbReference type="ChEBI" id="CHEBI:456215"/>
        <dbReference type="EC" id="6.3.5.4"/>
    </reaction>
</comment>
<keyword evidence="11" id="KW-1185">Reference proteome</keyword>
<dbReference type="Proteomes" id="UP001232245">
    <property type="component" value="Unassembled WGS sequence"/>
</dbReference>
<accession>A0ABT9YX31</accession>
<dbReference type="Pfam" id="PF00733">
    <property type="entry name" value="Asn_synthase"/>
    <property type="match status" value="1"/>
</dbReference>
<evidence type="ECO:0000256" key="5">
    <source>
        <dbReference type="ARBA" id="ARBA00022840"/>
    </source>
</evidence>
<dbReference type="InterPro" id="IPR033738">
    <property type="entry name" value="AsnB_N"/>
</dbReference>
<dbReference type="PROSITE" id="PS51278">
    <property type="entry name" value="GATASE_TYPE_2"/>
    <property type="match status" value="1"/>
</dbReference>
<dbReference type="InterPro" id="IPR051786">
    <property type="entry name" value="ASN_synthetase/amidase"/>
</dbReference>
<dbReference type="PANTHER" id="PTHR43284">
    <property type="entry name" value="ASPARAGINE SYNTHETASE (GLUTAMINE-HYDROLYZING)"/>
    <property type="match status" value="1"/>
</dbReference>
<keyword evidence="7" id="KW-0315">Glutamine amidotransferase</keyword>
<dbReference type="InterPro" id="IPR017932">
    <property type="entry name" value="GATase_2_dom"/>
</dbReference>
<evidence type="ECO:0000313" key="11">
    <source>
        <dbReference type="Proteomes" id="UP001232245"/>
    </source>
</evidence>
<name>A0ABT9YX31_9BACI</name>
<keyword evidence="6" id="KW-0028">Amino-acid biosynthesis</keyword>
<dbReference type="PIRSF" id="PIRSF001589">
    <property type="entry name" value="Asn_synthetase_glu-h"/>
    <property type="match status" value="1"/>
</dbReference>
<dbReference type="CDD" id="cd01991">
    <property type="entry name" value="Asn_synthase_B_C"/>
    <property type="match status" value="1"/>
</dbReference>
<proteinExistence type="inferred from homology"/>
<gene>
    <name evidence="10" type="ORF">J2S02_000836</name>
</gene>
<keyword evidence="4" id="KW-0547">Nucleotide-binding</keyword>
<comment type="caution">
    <text evidence="10">The sequence shown here is derived from an EMBL/GenBank/DDBJ whole genome shotgun (WGS) entry which is preliminary data.</text>
</comment>
<comment type="similarity">
    <text evidence="2">Belongs to the asparagine synthetase family.</text>
</comment>
<dbReference type="Pfam" id="PF13537">
    <property type="entry name" value="GATase_7"/>
    <property type="match status" value="1"/>
</dbReference>
<sequence>MCGFVGGLYYEETAVVSYRNGLFQQANDLIYHRGPDDKGYYHDSHMSMAFRRLSIIDIENGHQPFRYDNGRYMIVFNGEIYNHTELREWLKQIGVDCETNSDTEVLVALYATIGSEVVERIRGMFSFLIWDSVEKTLFGARDHFGIKPLYYMDRQDGLFFASENKSLLPFINSYQLNEQSLQHYFAFQYVPEPSTMDTIIQKIPPGHYFVKNINEKGLKLTPYFKPRLQPKSFTHEVDEMKKIRKTLTESVEKHMRSDVPVGAFLSGGVDSTIIVSLAKRIQPKLKTFTVGFEYEKYSEVDVARKTADILGTDHTTVLIQPDEFIKELPQIIWHMDDPVADPAAIPLYFIAREARKNVTVVLSGEGADELFAGYNIYKEPSDLAMWRYIPSMMKKILLSSSSRIPDGVKGKSFIYRGCTSISDRYIGNAHIFKELDMAQLFKFSLTTNFHHVTEPIFKTLGDLDDVAKMQAIDLHTWLRGDILTKADRMTMANSLELRVPFLDKEVFQVASKLPTSSKINNGETKWILREAFKELIPEHIVNRRKLGFPVPIRIWLKNELYDWTVTLVNDSPTDNILNKQYIKQLLSDHAKGKNDNSRKLWTVITFLLWHRQFIEGQVPDAVRNSQKGTFVSEPDKKTEALI</sequence>
<dbReference type="InterPro" id="IPR006426">
    <property type="entry name" value="Asn_synth_AEB"/>
</dbReference>
<dbReference type="SUPFAM" id="SSF56235">
    <property type="entry name" value="N-terminal nucleophile aminohydrolases (Ntn hydrolases)"/>
    <property type="match status" value="1"/>
</dbReference>
<dbReference type="CDD" id="cd00712">
    <property type="entry name" value="AsnB"/>
    <property type="match status" value="1"/>
</dbReference>
<reference evidence="10 11" key="1">
    <citation type="submission" date="2023-07" db="EMBL/GenBank/DDBJ databases">
        <title>Genomic Encyclopedia of Type Strains, Phase IV (KMG-IV): sequencing the most valuable type-strain genomes for metagenomic binning, comparative biology and taxonomic classification.</title>
        <authorList>
            <person name="Goeker M."/>
        </authorList>
    </citation>
    <scope>NUCLEOTIDE SEQUENCE [LARGE SCALE GENOMIC DNA]</scope>
    <source>
        <strain evidence="10 11">DSM 17723</strain>
    </source>
</reference>
<dbReference type="PANTHER" id="PTHR43284:SF1">
    <property type="entry name" value="ASPARAGINE SYNTHETASE"/>
    <property type="match status" value="1"/>
</dbReference>
<evidence type="ECO:0000256" key="7">
    <source>
        <dbReference type="ARBA" id="ARBA00022962"/>
    </source>
</evidence>
<dbReference type="Gene3D" id="3.40.50.620">
    <property type="entry name" value="HUPs"/>
    <property type="match status" value="1"/>
</dbReference>
<evidence type="ECO:0000256" key="2">
    <source>
        <dbReference type="ARBA" id="ARBA00005752"/>
    </source>
</evidence>
<dbReference type="EMBL" id="JAUSTZ010000002">
    <property type="protein sequence ID" value="MDQ0224507.1"/>
    <property type="molecule type" value="Genomic_DNA"/>
</dbReference>
<dbReference type="SUPFAM" id="SSF52402">
    <property type="entry name" value="Adenine nucleotide alpha hydrolases-like"/>
    <property type="match status" value="1"/>
</dbReference>
<dbReference type="NCBIfam" id="TIGR01536">
    <property type="entry name" value="asn_synth_AEB"/>
    <property type="match status" value="1"/>
</dbReference>
<evidence type="ECO:0000259" key="9">
    <source>
        <dbReference type="PROSITE" id="PS51278"/>
    </source>
</evidence>
<dbReference type="Gene3D" id="3.60.20.10">
    <property type="entry name" value="Glutamine Phosphoribosylpyrophosphate, subunit 1, domain 1"/>
    <property type="match status" value="1"/>
</dbReference>
<dbReference type="EC" id="6.3.5.4" evidence="3"/>
<evidence type="ECO:0000256" key="3">
    <source>
        <dbReference type="ARBA" id="ARBA00012737"/>
    </source>
</evidence>
<protein>
    <recommendedName>
        <fullName evidence="3">asparagine synthase (glutamine-hydrolyzing)</fullName>
        <ecNumber evidence="3">6.3.5.4</ecNumber>
    </recommendedName>
</protein>
<keyword evidence="6" id="KW-0061">Asparagine biosynthesis</keyword>
<keyword evidence="5" id="KW-0067">ATP-binding</keyword>
<evidence type="ECO:0000256" key="8">
    <source>
        <dbReference type="ARBA" id="ARBA00048741"/>
    </source>
</evidence>
<dbReference type="GO" id="GO:0004066">
    <property type="term" value="F:asparagine synthase (glutamine-hydrolyzing) activity"/>
    <property type="evidence" value="ECO:0007669"/>
    <property type="project" value="UniProtKB-EC"/>
</dbReference>
<organism evidence="10 11">
    <name type="scientific">Metabacillus niabensis</name>
    <dbReference type="NCBI Taxonomy" id="324854"/>
    <lineage>
        <taxon>Bacteria</taxon>
        <taxon>Bacillati</taxon>
        <taxon>Bacillota</taxon>
        <taxon>Bacilli</taxon>
        <taxon>Bacillales</taxon>
        <taxon>Bacillaceae</taxon>
        <taxon>Metabacillus</taxon>
    </lineage>
</organism>